<name>A0A433SR48_ELYCH</name>
<dbReference type="GO" id="GO:0005634">
    <property type="term" value="C:nucleus"/>
    <property type="evidence" value="ECO:0007669"/>
    <property type="project" value="UniProtKB-SubCell"/>
</dbReference>
<dbReference type="AlphaFoldDB" id="A0A433SR48"/>
<dbReference type="GO" id="GO:0000981">
    <property type="term" value="F:DNA-binding transcription factor activity, RNA polymerase II-specific"/>
    <property type="evidence" value="ECO:0007669"/>
    <property type="project" value="TreeGrafter"/>
</dbReference>
<proteinExistence type="predicted"/>
<keyword evidence="2" id="KW-0238">DNA-binding</keyword>
<dbReference type="Proteomes" id="UP000271974">
    <property type="component" value="Unassembled WGS sequence"/>
</dbReference>
<gene>
    <name evidence="6" type="ORF">EGW08_020510</name>
</gene>
<evidence type="ECO:0000256" key="2">
    <source>
        <dbReference type="ARBA" id="ARBA00023125"/>
    </source>
</evidence>
<comment type="caution">
    <text evidence="6">The sequence shown here is derived from an EMBL/GenBank/DDBJ whole genome shotgun (WGS) entry which is preliminary data.</text>
</comment>
<dbReference type="SMART" id="SM00353">
    <property type="entry name" value="HLH"/>
    <property type="match status" value="1"/>
</dbReference>
<feature type="compositionally biased region" description="Polar residues" evidence="4">
    <location>
        <begin position="54"/>
        <end position="64"/>
    </location>
</feature>
<dbReference type="CDD" id="cd19699">
    <property type="entry name" value="bHLH_TS_dMYOD_like"/>
    <property type="match status" value="1"/>
</dbReference>
<organism evidence="6 7">
    <name type="scientific">Elysia chlorotica</name>
    <name type="common">Eastern emerald elysia</name>
    <name type="synonym">Sea slug</name>
    <dbReference type="NCBI Taxonomy" id="188477"/>
    <lineage>
        <taxon>Eukaryota</taxon>
        <taxon>Metazoa</taxon>
        <taxon>Spiralia</taxon>
        <taxon>Lophotrochozoa</taxon>
        <taxon>Mollusca</taxon>
        <taxon>Gastropoda</taxon>
        <taxon>Heterobranchia</taxon>
        <taxon>Euthyneura</taxon>
        <taxon>Panpulmonata</taxon>
        <taxon>Sacoglossa</taxon>
        <taxon>Placobranchoidea</taxon>
        <taxon>Plakobranchidae</taxon>
        <taxon>Elysia</taxon>
    </lineage>
</organism>
<dbReference type="GO" id="GO:0046983">
    <property type="term" value="F:protein dimerization activity"/>
    <property type="evidence" value="ECO:0007669"/>
    <property type="project" value="InterPro"/>
</dbReference>
<evidence type="ECO:0000256" key="4">
    <source>
        <dbReference type="SAM" id="MobiDB-lite"/>
    </source>
</evidence>
<feature type="compositionally biased region" description="Polar residues" evidence="4">
    <location>
        <begin position="229"/>
        <end position="247"/>
    </location>
</feature>
<feature type="compositionally biased region" description="Polar residues" evidence="4">
    <location>
        <begin position="170"/>
        <end position="180"/>
    </location>
</feature>
<feature type="compositionally biased region" description="Polar residues" evidence="4">
    <location>
        <begin position="114"/>
        <end position="160"/>
    </location>
</feature>
<keyword evidence="3" id="KW-0539">Nucleus</keyword>
<dbReference type="Gene3D" id="4.10.280.10">
    <property type="entry name" value="Helix-loop-helix DNA-binding domain"/>
    <property type="match status" value="1"/>
</dbReference>
<feature type="compositionally biased region" description="Basic residues" evidence="4">
    <location>
        <begin position="278"/>
        <end position="289"/>
    </location>
</feature>
<dbReference type="EMBL" id="RQTK01001169">
    <property type="protein sequence ID" value="RUS71728.1"/>
    <property type="molecule type" value="Genomic_DNA"/>
</dbReference>
<dbReference type="GO" id="GO:0007517">
    <property type="term" value="P:muscle organ development"/>
    <property type="evidence" value="ECO:0007669"/>
    <property type="project" value="InterPro"/>
</dbReference>
<feature type="region of interest" description="Disordered" evidence="4">
    <location>
        <begin position="98"/>
        <end position="322"/>
    </location>
</feature>
<protein>
    <recommendedName>
        <fullName evidence="5">BHLH domain-containing protein</fullName>
    </recommendedName>
</protein>
<dbReference type="Pfam" id="PF00010">
    <property type="entry name" value="HLH"/>
    <property type="match status" value="1"/>
</dbReference>
<dbReference type="STRING" id="188477.A0A433SR48"/>
<dbReference type="InterPro" id="IPR036638">
    <property type="entry name" value="HLH_DNA-bd_sf"/>
</dbReference>
<dbReference type="OrthoDB" id="10049614at2759"/>
<feature type="compositionally biased region" description="Low complexity" evidence="4">
    <location>
        <begin position="427"/>
        <end position="437"/>
    </location>
</feature>
<dbReference type="SMART" id="SM00520">
    <property type="entry name" value="BASIC"/>
    <property type="match status" value="1"/>
</dbReference>
<evidence type="ECO:0000259" key="5">
    <source>
        <dbReference type="PROSITE" id="PS50888"/>
    </source>
</evidence>
<feature type="compositionally biased region" description="Basic and acidic residues" evidence="4">
    <location>
        <begin position="196"/>
        <end position="209"/>
    </location>
</feature>
<keyword evidence="7" id="KW-1185">Reference proteome</keyword>
<dbReference type="PROSITE" id="PS50888">
    <property type="entry name" value="BHLH"/>
    <property type="match status" value="1"/>
</dbReference>
<dbReference type="PANTHER" id="PTHR11534:SF9">
    <property type="entry name" value="MYOGENIC-DETERMINATION PROTEIN"/>
    <property type="match status" value="1"/>
</dbReference>
<feature type="compositionally biased region" description="Acidic residues" evidence="4">
    <location>
        <begin position="295"/>
        <end position="315"/>
    </location>
</feature>
<dbReference type="GO" id="GO:0000978">
    <property type="term" value="F:RNA polymerase II cis-regulatory region sequence-specific DNA binding"/>
    <property type="evidence" value="ECO:0007669"/>
    <property type="project" value="TreeGrafter"/>
</dbReference>
<sequence length="548" mass="60787">MMMMADYRSCRYDYTSGVGGASVFGGGATMGAVGVSGALTDLGGPRQLMGDTPYQHQAPPSVSGRQGELLSPQQAAFSRPYGGADVYSAYGGYANQHFYGPPEHGQHHPHHQLSHFTQLHSQHTQLYTPDSQSDYQSRIRNSHGSGASSQPYSDGSSQCAAVSELRGTKPSDSPSKNFLNRSDERRGTNISPAAPKDSRDKASNSRERASTNTSDGAQCAQSPPLAGNGKNSKPAQASPHKASTGSPPSEPSAELKQDRHACGPGQIPTSILGPAQHGKQHSIFQHRQKQHDQGDLLDDSCGEEDDLNNDEDDDDHIPHVLAPGYHGPNRRCLLWACKACKRKTVTIDRRKAATMRERRRLKRVNEAFDTLKRRTCPNPNQRLPKVEILRNAIDYIESLEELLHGNAHLGSAKLPRGGREDGIGTANNDNNSSSSGSEYRRQIFDAIFHGCRKRQIFDANSHGRRKRQIFDTISHGYRKRQIFDARSHGYRKRKIFDAISHGWRKRQIFDAISHGYRKRQIFDAISHGWRKRQIFDAISPRPEKAAYI</sequence>
<feature type="region of interest" description="Disordered" evidence="4">
    <location>
        <begin position="413"/>
        <end position="437"/>
    </location>
</feature>
<dbReference type="Pfam" id="PF01586">
    <property type="entry name" value="Basic"/>
    <property type="match status" value="1"/>
</dbReference>
<feature type="region of interest" description="Disordered" evidence="4">
    <location>
        <begin position="51"/>
        <end position="72"/>
    </location>
</feature>
<evidence type="ECO:0000313" key="6">
    <source>
        <dbReference type="EMBL" id="RUS71728.1"/>
    </source>
</evidence>
<evidence type="ECO:0000256" key="1">
    <source>
        <dbReference type="ARBA" id="ARBA00004123"/>
    </source>
</evidence>
<reference evidence="6 7" key="1">
    <citation type="submission" date="2019-01" db="EMBL/GenBank/DDBJ databases">
        <title>A draft genome assembly of the solar-powered sea slug Elysia chlorotica.</title>
        <authorList>
            <person name="Cai H."/>
            <person name="Li Q."/>
            <person name="Fang X."/>
            <person name="Li J."/>
            <person name="Curtis N.E."/>
            <person name="Altenburger A."/>
            <person name="Shibata T."/>
            <person name="Feng M."/>
            <person name="Maeda T."/>
            <person name="Schwartz J.A."/>
            <person name="Shigenobu S."/>
            <person name="Lundholm N."/>
            <person name="Nishiyama T."/>
            <person name="Yang H."/>
            <person name="Hasebe M."/>
            <person name="Li S."/>
            <person name="Pierce S.K."/>
            <person name="Wang J."/>
        </authorList>
    </citation>
    <scope>NUCLEOTIDE SEQUENCE [LARGE SCALE GENOMIC DNA]</scope>
    <source>
        <strain evidence="6">EC2010</strain>
        <tissue evidence="6">Whole organism of an adult</tissue>
    </source>
</reference>
<dbReference type="GO" id="GO:0045663">
    <property type="term" value="P:positive regulation of myoblast differentiation"/>
    <property type="evidence" value="ECO:0007669"/>
    <property type="project" value="TreeGrafter"/>
</dbReference>
<dbReference type="SUPFAM" id="SSF47459">
    <property type="entry name" value="HLH, helix-loop-helix DNA-binding domain"/>
    <property type="match status" value="1"/>
</dbReference>
<feature type="compositionally biased region" description="Polar residues" evidence="4">
    <location>
        <begin position="210"/>
        <end position="221"/>
    </location>
</feature>
<dbReference type="FunFam" id="4.10.280.10:FF:000005">
    <property type="entry name" value="Myogenic factor"/>
    <property type="match status" value="1"/>
</dbReference>
<accession>A0A433SR48</accession>
<dbReference type="InterPro" id="IPR039704">
    <property type="entry name" value="Myogenic_factor"/>
</dbReference>
<comment type="subcellular location">
    <subcellularLocation>
        <location evidence="1">Nucleus</location>
    </subcellularLocation>
</comment>
<dbReference type="InterPro" id="IPR002546">
    <property type="entry name" value="MyoD_N"/>
</dbReference>
<evidence type="ECO:0000256" key="3">
    <source>
        <dbReference type="ARBA" id="ARBA00023242"/>
    </source>
</evidence>
<feature type="domain" description="BHLH" evidence="5">
    <location>
        <begin position="348"/>
        <end position="399"/>
    </location>
</feature>
<evidence type="ECO:0000313" key="7">
    <source>
        <dbReference type="Proteomes" id="UP000271974"/>
    </source>
</evidence>
<dbReference type="InterPro" id="IPR011598">
    <property type="entry name" value="bHLH_dom"/>
</dbReference>
<dbReference type="PANTHER" id="PTHR11534">
    <property type="entry name" value="MYOGENIC FACTOR"/>
    <property type="match status" value="1"/>
</dbReference>